<evidence type="ECO:0000313" key="2">
    <source>
        <dbReference type="Proteomes" id="UP000602510"/>
    </source>
</evidence>
<dbReference type="AlphaFoldDB" id="A0A833RXH5"/>
<reference evidence="1" key="1">
    <citation type="submission" date="2020-04" db="EMBL/GenBank/DDBJ databases">
        <title>Hybrid Assembly of Korean Phytophthora infestans isolates.</title>
        <authorList>
            <person name="Prokchorchik M."/>
            <person name="Lee Y."/>
            <person name="Seo J."/>
            <person name="Cho J.-H."/>
            <person name="Park Y.-E."/>
            <person name="Jang D.-C."/>
            <person name="Im J.-S."/>
            <person name="Choi J.-G."/>
            <person name="Park H.-J."/>
            <person name="Lee G.-B."/>
            <person name="Lee Y.-G."/>
            <person name="Hong S.-Y."/>
            <person name="Cho K."/>
            <person name="Sohn K.H."/>
        </authorList>
    </citation>
    <scope>NUCLEOTIDE SEQUENCE</scope>
    <source>
        <strain evidence="1">KR_1_A1</strain>
    </source>
</reference>
<name>A0A833RXH5_PHYIN</name>
<keyword evidence="2" id="KW-1185">Reference proteome</keyword>
<dbReference type="PANTHER" id="PTHR39200">
    <property type="entry name" value="HYPOTHETICAL EXPORTED PROTEIN"/>
    <property type="match status" value="1"/>
</dbReference>
<evidence type="ECO:0000313" key="1">
    <source>
        <dbReference type="EMBL" id="KAF4027811.1"/>
    </source>
</evidence>
<protein>
    <submittedName>
        <fullName evidence="1">Putative auto-transporter adhesin head GIN domain</fullName>
    </submittedName>
</protein>
<gene>
    <name evidence="1" type="ORF">GN244_ATG20544</name>
</gene>
<accession>A0A833RXH5</accession>
<comment type="caution">
    <text evidence="1">The sequence shown here is derived from an EMBL/GenBank/DDBJ whole genome shotgun (WGS) entry which is preliminary data.</text>
</comment>
<sequence length="424" mass="45946">MVNALLPDLKTEYSSSLTLQLALLYQTFPASSMIHLQLRRCVLSASRNIGQQRAMGFKVRVGAVEAPQTPIAERQRVQQTWGISGSETLEKLRVATPGITYVSVASPALFDEVAQAQGSNEQLVAVVRVSSDAQDLLGHVDVLTRGSNRLLIGFDPRPPRGWPVQEPVEASKHLLTEIFVREAELRSLGAFGGGSLVVAGSEHGNVLVTNRPYGKLKLASFRGSQVFVTQDQGFHTGSVSLFAGRGGQILLSAPEIIARNRFRAAAAGRWGQSKIVVQAPKLATPISNEDTCHCDHQSLAIAGSGSIDTSDVTSRYGRVAILGSGSATLQTTESLTVGTLGSSRVNYVEPEPENVRGSTSSLRAAAKTQHDENRVTIAAAATPPTRESAFDDAGHTLDRWCWKPWSCRSRQMKRNKRWRDDFAY</sequence>
<dbReference type="EMBL" id="WSZM01001273">
    <property type="protein sequence ID" value="KAF4027811.1"/>
    <property type="molecule type" value="Genomic_DNA"/>
</dbReference>
<dbReference type="Gene3D" id="2.160.20.120">
    <property type="match status" value="1"/>
</dbReference>
<dbReference type="Proteomes" id="UP000602510">
    <property type="component" value="Unassembled WGS sequence"/>
</dbReference>
<proteinExistence type="predicted"/>
<dbReference type="PANTHER" id="PTHR39200:SF1">
    <property type="entry name" value="AUTO-TRANSPORTER ADHESIN HEAD GIN DOMAIN-CONTAINING PROTEIN-RELATED"/>
    <property type="match status" value="1"/>
</dbReference>
<organism evidence="1 2">
    <name type="scientific">Phytophthora infestans</name>
    <name type="common">Potato late blight agent</name>
    <name type="synonym">Botrytis infestans</name>
    <dbReference type="NCBI Taxonomy" id="4787"/>
    <lineage>
        <taxon>Eukaryota</taxon>
        <taxon>Sar</taxon>
        <taxon>Stramenopiles</taxon>
        <taxon>Oomycota</taxon>
        <taxon>Peronosporomycetes</taxon>
        <taxon>Peronosporales</taxon>
        <taxon>Peronosporaceae</taxon>
        <taxon>Phytophthora</taxon>
    </lineage>
</organism>